<dbReference type="AlphaFoldDB" id="A0ABD3GXC4"/>
<feature type="compositionally biased region" description="Polar residues" evidence="1">
    <location>
        <begin position="244"/>
        <end position="254"/>
    </location>
</feature>
<dbReference type="EMBL" id="JBJQOH010000006">
    <property type="protein sequence ID" value="KAL3683912.1"/>
    <property type="molecule type" value="Genomic_DNA"/>
</dbReference>
<comment type="caution">
    <text evidence="2">The sequence shown here is derived from an EMBL/GenBank/DDBJ whole genome shotgun (WGS) entry which is preliminary data.</text>
</comment>
<feature type="region of interest" description="Disordered" evidence="1">
    <location>
        <begin position="495"/>
        <end position="515"/>
    </location>
</feature>
<keyword evidence="3" id="KW-1185">Reference proteome</keyword>
<protein>
    <recommendedName>
        <fullName evidence="4">WASP family protein member</fullName>
    </recommendedName>
</protein>
<evidence type="ECO:0000256" key="1">
    <source>
        <dbReference type="SAM" id="MobiDB-lite"/>
    </source>
</evidence>
<feature type="region of interest" description="Disordered" evidence="1">
    <location>
        <begin position="229"/>
        <end position="254"/>
    </location>
</feature>
<evidence type="ECO:0000313" key="2">
    <source>
        <dbReference type="EMBL" id="KAL3683912.1"/>
    </source>
</evidence>
<accession>A0ABD3GXC4</accession>
<evidence type="ECO:0000313" key="3">
    <source>
        <dbReference type="Proteomes" id="UP001633002"/>
    </source>
</evidence>
<feature type="region of interest" description="Disordered" evidence="1">
    <location>
        <begin position="1"/>
        <end position="75"/>
    </location>
</feature>
<sequence>MQQQRKAKPFEEVSNIVNDRKNTRDRPMDKARSFKATPFHGSRAAAAQRLSPTRSFDGKKLKGTPWHKPKNNLKHTPLPEIRTLNLTSDPLLDMQAAHVQFSDAFKQVDGMVGKARRLRVTDQLSDEEIMKFTSAMTDMTDQLMKWENIIKVAEGRRRRSRIPEASMHSEDTSPSDISFSCLDNSISGSPLVPCSLQSSLFCLTPLSRPNLPRRDLTTIAAVEPHLEVRNPESKSGEGSRFLDQVSTPKNTLRSSVSGPCFELYRAPSPETQPQETEDGISPLPLTPKIISPPRSVRLKGPIPSSGESSLGTPPHLRELLKDIPSTPKSAGLQTPTIPEDLVLKYPRSFHRFTSLDSPSTPIPDTPGFSSPPRTCVPITVPKNGCDAESPGTTTPPPKCKKYFETPFVTPGSVLPPGTPVSSSKYLTPLVDDVTASAIQRMGVKGLEDELWRKLRAWNIDTCLTGRRYVKSRLSFGSSLCGVNNDLQSINENEQVRTLDSVSEEASGPRQHDDPV</sequence>
<proteinExistence type="predicted"/>
<dbReference type="Proteomes" id="UP001633002">
    <property type="component" value="Unassembled WGS sequence"/>
</dbReference>
<name>A0ABD3GXC4_9MARC</name>
<evidence type="ECO:0008006" key="4">
    <source>
        <dbReference type="Google" id="ProtNLM"/>
    </source>
</evidence>
<feature type="compositionally biased region" description="Basic and acidic residues" evidence="1">
    <location>
        <begin position="18"/>
        <end position="32"/>
    </location>
</feature>
<feature type="region of interest" description="Disordered" evidence="1">
    <location>
        <begin position="266"/>
        <end position="296"/>
    </location>
</feature>
<reference evidence="2 3" key="1">
    <citation type="submission" date="2024-09" db="EMBL/GenBank/DDBJ databases">
        <title>Chromosome-scale assembly of Riccia sorocarpa.</title>
        <authorList>
            <person name="Paukszto L."/>
        </authorList>
    </citation>
    <scope>NUCLEOTIDE SEQUENCE [LARGE SCALE GENOMIC DNA]</scope>
    <source>
        <strain evidence="2">LP-2024</strain>
        <tissue evidence="2">Aerial parts of the thallus</tissue>
    </source>
</reference>
<feature type="compositionally biased region" description="Basic residues" evidence="1">
    <location>
        <begin position="61"/>
        <end position="73"/>
    </location>
</feature>
<gene>
    <name evidence="2" type="ORF">R1sor_001934</name>
</gene>
<organism evidence="2 3">
    <name type="scientific">Riccia sorocarpa</name>
    <dbReference type="NCBI Taxonomy" id="122646"/>
    <lineage>
        <taxon>Eukaryota</taxon>
        <taxon>Viridiplantae</taxon>
        <taxon>Streptophyta</taxon>
        <taxon>Embryophyta</taxon>
        <taxon>Marchantiophyta</taxon>
        <taxon>Marchantiopsida</taxon>
        <taxon>Marchantiidae</taxon>
        <taxon>Marchantiales</taxon>
        <taxon>Ricciaceae</taxon>
        <taxon>Riccia</taxon>
    </lineage>
</organism>